<dbReference type="Proteomes" id="UP000829196">
    <property type="component" value="Unassembled WGS sequence"/>
</dbReference>
<organism evidence="1 2">
    <name type="scientific">Dendrobium nobile</name>
    <name type="common">Orchid</name>
    <dbReference type="NCBI Taxonomy" id="94219"/>
    <lineage>
        <taxon>Eukaryota</taxon>
        <taxon>Viridiplantae</taxon>
        <taxon>Streptophyta</taxon>
        <taxon>Embryophyta</taxon>
        <taxon>Tracheophyta</taxon>
        <taxon>Spermatophyta</taxon>
        <taxon>Magnoliopsida</taxon>
        <taxon>Liliopsida</taxon>
        <taxon>Asparagales</taxon>
        <taxon>Orchidaceae</taxon>
        <taxon>Epidendroideae</taxon>
        <taxon>Malaxideae</taxon>
        <taxon>Dendrobiinae</taxon>
        <taxon>Dendrobium</taxon>
    </lineage>
</organism>
<dbReference type="Pfam" id="PF14223">
    <property type="entry name" value="Retrotran_gag_2"/>
    <property type="match status" value="1"/>
</dbReference>
<protein>
    <recommendedName>
        <fullName evidence="3">Retrovirus-related Pol polyprotein from transposon TNT 1-94</fullName>
    </recommendedName>
</protein>
<name>A0A8T3C0K5_DENNO</name>
<comment type="caution">
    <text evidence="1">The sequence shown here is derived from an EMBL/GenBank/DDBJ whole genome shotgun (WGS) entry which is preliminary data.</text>
</comment>
<evidence type="ECO:0000313" key="1">
    <source>
        <dbReference type="EMBL" id="KAI0525096.1"/>
    </source>
</evidence>
<gene>
    <name evidence="1" type="ORF">KFK09_004486</name>
</gene>
<sequence length="235" mass="26185">MAPSTSSQTSDPPATAASSQISIPPSLKLVLSSIKTIIPTALSNDNYPVWRSQILKLLRANGFANHLDSSKQRPNRLLQTCDGTPSLNPLYTQWILIYQNLAAALCSTISPSILPYVLHLECCSDIWSTLEQRLQASNRSRVMQLKNELHNVSMRNLTMTQYLTSIKTLVDNIAAAGSQVDSEDIILYIFNGLPTTYQAFKTSIRTKRIPVTLDELYSYLLTEEINLAAESHKEQ</sequence>
<dbReference type="OrthoDB" id="693186at2759"/>
<dbReference type="EMBL" id="JAGYWB010000004">
    <property type="protein sequence ID" value="KAI0525096.1"/>
    <property type="molecule type" value="Genomic_DNA"/>
</dbReference>
<dbReference type="PANTHER" id="PTHR47481:SF22">
    <property type="entry name" value="RETROTRANSPOSON GAG DOMAIN-CONTAINING PROTEIN"/>
    <property type="match status" value="1"/>
</dbReference>
<dbReference type="AlphaFoldDB" id="A0A8T3C0K5"/>
<proteinExistence type="predicted"/>
<dbReference type="PANTHER" id="PTHR47481">
    <property type="match status" value="1"/>
</dbReference>
<reference evidence="1" key="1">
    <citation type="journal article" date="2022" name="Front. Genet.">
        <title>Chromosome-Scale Assembly of the Dendrobium nobile Genome Provides Insights Into the Molecular Mechanism of the Biosynthesis of the Medicinal Active Ingredient of Dendrobium.</title>
        <authorList>
            <person name="Xu Q."/>
            <person name="Niu S.-C."/>
            <person name="Li K.-L."/>
            <person name="Zheng P.-J."/>
            <person name="Zhang X.-J."/>
            <person name="Jia Y."/>
            <person name="Liu Y."/>
            <person name="Niu Y.-X."/>
            <person name="Yu L.-H."/>
            <person name="Chen D.-F."/>
            <person name="Zhang G.-Q."/>
        </authorList>
    </citation>
    <scope>NUCLEOTIDE SEQUENCE</scope>
    <source>
        <tissue evidence="1">Leaf</tissue>
    </source>
</reference>
<evidence type="ECO:0000313" key="2">
    <source>
        <dbReference type="Proteomes" id="UP000829196"/>
    </source>
</evidence>
<accession>A0A8T3C0K5</accession>
<evidence type="ECO:0008006" key="3">
    <source>
        <dbReference type="Google" id="ProtNLM"/>
    </source>
</evidence>
<keyword evidence="2" id="KW-1185">Reference proteome</keyword>